<feature type="domain" description="RING-CH-type" evidence="4">
    <location>
        <begin position="1"/>
        <end position="65"/>
    </location>
</feature>
<keyword evidence="1" id="KW-0479">Metal-binding</keyword>
<dbReference type="EMBL" id="KK102547">
    <property type="protein sequence ID" value="KIY97492.1"/>
    <property type="molecule type" value="Genomic_DNA"/>
</dbReference>
<evidence type="ECO:0000256" key="2">
    <source>
        <dbReference type="ARBA" id="ARBA00022771"/>
    </source>
</evidence>
<dbReference type="OrthoDB" id="549480at2759"/>
<dbReference type="GeneID" id="25727637"/>
<dbReference type="Gene3D" id="3.30.40.10">
    <property type="entry name" value="Zinc/RING finger domain, C3HC4 (zinc finger)"/>
    <property type="match status" value="1"/>
</dbReference>
<dbReference type="KEGG" id="mng:MNEG_10471"/>
<organism evidence="5 6">
    <name type="scientific">Monoraphidium neglectum</name>
    <dbReference type="NCBI Taxonomy" id="145388"/>
    <lineage>
        <taxon>Eukaryota</taxon>
        <taxon>Viridiplantae</taxon>
        <taxon>Chlorophyta</taxon>
        <taxon>core chlorophytes</taxon>
        <taxon>Chlorophyceae</taxon>
        <taxon>CS clade</taxon>
        <taxon>Sphaeropleales</taxon>
        <taxon>Selenastraceae</taxon>
        <taxon>Monoraphidium</taxon>
    </lineage>
</organism>
<dbReference type="Pfam" id="PF12906">
    <property type="entry name" value="RINGv"/>
    <property type="match status" value="1"/>
</dbReference>
<keyword evidence="2" id="KW-0863">Zinc-finger</keyword>
<protein>
    <recommendedName>
        <fullName evidence="4">RING-CH-type domain-containing protein</fullName>
    </recommendedName>
</protein>
<keyword evidence="6" id="KW-1185">Reference proteome</keyword>
<name>A0A0D2JCV3_9CHLO</name>
<evidence type="ECO:0000313" key="6">
    <source>
        <dbReference type="Proteomes" id="UP000054498"/>
    </source>
</evidence>
<reference evidence="5 6" key="1">
    <citation type="journal article" date="2013" name="BMC Genomics">
        <title>Reconstruction of the lipid metabolism for the microalga Monoraphidium neglectum from its genome sequence reveals characteristics suitable for biofuel production.</title>
        <authorList>
            <person name="Bogen C."/>
            <person name="Al-Dilaimi A."/>
            <person name="Albersmeier A."/>
            <person name="Wichmann J."/>
            <person name="Grundmann M."/>
            <person name="Rupp O."/>
            <person name="Lauersen K.J."/>
            <person name="Blifernez-Klassen O."/>
            <person name="Kalinowski J."/>
            <person name="Goesmann A."/>
            <person name="Mussgnug J.H."/>
            <person name="Kruse O."/>
        </authorList>
    </citation>
    <scope>NUCLEOTIDE SEQUENCE [LARGE SCALE GENOMIC DNA]</scope>
    <source>
        <strain evidence="5 6">SAG 48.87</strain>
    </source>
</reference>
<evidence type="ECO:0000256" key="3">
    <source>
        <dbReference type="ARBA" id="ARBA00022833"/>
    </source>
</evidence>
<evidence type="ECO:0000313" key="5">
    <source>
        <dbReference type="EMBL" id="KIY97492.1"/>
    </source>
</evidence>
<accession>A0A0D2JCV3</accession>
<dbReference type="SUPFAM" id="SSF57850">
    <property type="entry name" value="RING/U-box"/>
    <property type="match status" value="1"/>
</dbReference>
<dbReference type="InterPro" id="IPR013083">
    <property type="entry name" value="Znf_RING/FYVE/PHD"/>
</dbReference>
<evidence type="ECO:0000256" key="1">
    <source>
        <dbReference type="ARBA" id="ARBA00022723"/>
    </source>
</evidence>
<dbReference type="RefSeq" id="XP_013896512.1">
    <property type="nucleotide sequence ID" value="XM_014041058.1"/>
</dbReference>
<evidence type="ECO:0000259" key="4">
    <source>
        <dbReference type="PROSITE" id="PS51292"/>
    </source>
</evidence>
<dbReference type="InterPro" id="IPR011016">
    <property type="entry name" value="Znf_RING-CH"/>
</dbReference>
<sequence>MADGDHEQCWICLDDAAEDGSRQMISPCKCPRKVHPQCLARWQLQQAGRHEEKFCRFCNNTLDDWKANLTPKDLAPEVSKVQPIMVVYFEGQIHRIPVKQGPDGLQEFQTQIRELFRWERQCAGGAGLMAHANTTHISLRRP</sequence>
<dbReference type="GO" id="GO:0008270">
    <property type="term" value="F:zinc ion binding"/>
    <property type="evidence" value="ECO:0007669"/>
    <property type="project" value="UniProtKB-KW"/>
</dbReference>
<dbReference type="PROSITE" id="PS51292">
    <property type="entry name" value="ZF_RING_CH"/>
    <property type="match status" value="1"/>
</dbReference>
<gene>
    <name evidence="5" type="ORF">MNEG_10471</name>
</gene>
<keyword evidence="3" id="KW-0862">Zinc</keyword>
<proteinExistence type="predicted"/>
<dbReference type="SMART" id="SM00744">
    <property type="entry name" value="RINGv"/>
    <property type="match status" value="1"/>
</dbReference>
<dbReference type="Proteomes" id="UP000054498">
    <property type="component" value="Unassembled WGS sequence"/>
</dbReference>
<dbReference type="AlphaFoldDB" id="A0A0D2JCV3"/>